<evidence type="ECO:0000256" key="1">
    <source>
        <dbReference type="ARBA" id="ARBA00004141"/>
    </source>
</evidence>
<reference evidence="7 8" key="1">
    <citation type="submission" date="2016-06" db="EMBL/GenBank/DDBJ databases">
        <title>Three novel species with peptidoglycan cell walls form the new genus Lacunisphaera gen. nov. in the family Opitutaceae of the verrucomicrobial subdivision 4.</title>
        <authorList>
            <person name="Rast P."/>
            <person name="Gloeckner I."/>
            <person name="Jogler M."/>
            <person name="Boedeker C."/>
            <person name="Jeske O."/>
            <person name="Wiegand S."/>
            <person name="Reinhardt R."/>
            <person name="Schumann P."/>
            <person name="Rohde M."/>
            <person name="Spring S."/>
            <person name="Gloeckner F.O."/>
            <person name="Jogler C."/>
        </authorList>
    </citation>
    <scope>NUCLEOTIDE SEQUENCE [LARGE SCALE GENOMIC DNA]</scope>
    <source>
        <strain evidence="7 8">IG16b</strain>
    </source>
</reference>
<evidence type="ECO:0000256" key="3">
    <source>
        <dbReference type="ARBA" id="ARBA00022989"/>
    </source>
</evidence>
<feature type="transmembrane region" description="Helical" evidence="5">
    <location>
        <begin position="231"/>
        <end position="254"/>
    </location>
</feature>
<dbReference type="InterPro" id="IPR036259">
    <property type="entry name" value="MFS_trans_sf"/>
</dbReference>
<dbReference type="InterPro" id="IPR020846">
    <property type="entry name" value="MFS_dom"/>
</dbReference>
<feature type="transmembrane region" description="Helical" evidence="5">
    <location>
        <begin position="97"/>
        <end position="116"/>
    </location>
</feature>
<comment type="subcellular location">
    <subcellularLocation>
        <location evidence="1">Membrane</location>
        <topology evidence="1">Multi-pass membrane protein</topology>
    </subcellularLocation>
</comment>
<dbReference type="Proteomes" id="UP000095228">
    <property type="component" value="Chromosome"/>
</dbReference>
<feature type="transmembrane region" description="Helical" evidence="5">
    <location>
        <begin position="274"/>
        <end position="295"/>
    </location>
</feature>
<feature type="transmembrane region" description="Helical" evidence="5">
    <location>
        <begin position="392"/>
        <end position="414"/>
    </location>
</feature>
<evidence type="ECO:0000313" key="8">
    <source>
        <dbReference type="Proteomes" id="UP000095228"/>
    </source>
</evidence>
<protein>
    <submittedName>
        <fullName evidence="7">Niacin/nicotinamide transporter NaiP</fullName>
    </submittedName>
</protein>
<evidence type="ECO:0000256" key="2">
    <source>
        <dbReference type="ARBA" id="ARBA00022692"/>
    </source>
</evidence>
<dbReference type="STRING" id="1838286.Verru16b_02253"/>
<evidence type="ECO:0000313" key="7">
    <source>
        <dbReference type="EMBL" id="AOS45177.1"/>
    </source>
</evidence>
<dbReference type="GO" id="GO:0005886">
    <property type="term" value="C:plasma membrane"/>
    <property type="evidence" value="ECO:0007669"/>
    <property type="project" value="TreeGrafter"/>
</dbReference>
<dbReference type="PANTHER" id="PTHR23508:SF10">
    <property type="entry name" value="CARBOXYLIC ACID TRANSPORTER PROTEIN HOMOLOG"/>
    <property type="match status" value="1"/>
</dbReference>
<dbReference type="GO" id="GO:0046943">
    <property type="term" value="F:carboxylic acid transmembrane transporter activity"/>
    <property type="evidence" value="ECO:0007669"/>
    <property type="project" value="TreeGrafter"/>
</dbReference>
<dbReference type="Pfam" id="PF07690">
    <property type="entry name" value="MFS_1"/>
    <property type="match status" value="1"/>
</dbReference>
<feature type="transmembrane region" description="Helical" evidence="5">
    <location>
        <begin position="63"/>
        <end position="85"/>
    </location>
</feature>
<dbReference type="InterPro" id="IPR011701">
    <property type="entry name" value="MFS"/>
</dbReference>
<feature type="transmembrane region" description="Helical" evidence="5">
    <location>
        <begin position="302"/>
        <end position="319"/>
    </location>
</feature>
<feature type="transmembrane region" description="Helical" evidence="5">
    <location>
        <begin position="366"/>
        <end position="386"/>
    </location>
</feature>
<sequence length="424" mass="45622">MTEPTSPPPASTPATAGRRGMVLLAAFLGWMFDGLEMGIFPLIARPALQQMQANHGIMDDKFVGHWMGWVTAAFLLGAAGGGLLFGWLGDKVGRVRAMSMAILCYSIFTGLVYFAAEPWHLAALRFVAALGMGGEWALGVALVMEVWPEKNRPMLAGIIGAAANIGFALIATVGMFYAVTQETWRYVVVIGALPAALTFFVRLFVPESEKWQHAAAAKPTQPMKEIFSSPALIRPLLIATLLASVALIGTWGSVQWLPLWADKMAGPDLPKAKAYTQFLSALGSVFGCLLGAWMGGKFGRRPAYFLLCLVSLISCAWLFRGIDSYGASFLTLTFVVGTVTAAFYGWMPLYLPELFPTRVRATAQGLSFNAGRILAAVGALQMGALMQTFDGSYAQAGAVISLIYVFGLVLIWFAPETRGKPLPE</sequence>
<keyword evidence="2 5" id="KW-0812">Transmembrane</keyword>
<feature type="transmembrane region" description="Helical" evidence="5">
    <location>
        <begin position="325"/>
        <end position="346"/>
    </location>
</feature>
<dbReference type="RefSeq" id="WP_069962359.1">
    <property type="nucleotide sequence ID" value="NZ_CP016094.1"/>
</dbReference>
<organism evidence="7 8">
    <name type="scientific">Lacunisphaera limnophila</name>
    <dbReference type="NCBI Taxonomy" id="1838286"/>
    <lineage>
        <taxon>Bacteria</taxon>
        <taxon>Pseudomonadati</taxon>
        <taxon>Verrucomicrobiota</taxon>
        <taxon>Opitutia</taxon>
        <taxon>Opitutales</taxon>
        <taxon>Opitutaceae</taxon>
        <taxon>Lacunisphaera</taxon>
    </lineage>
</organism>
<dbReference type="KEGG" id="obg:Verru16b_02253"/>
<dbReference type="PANTHER" id="PTHR23508">
    <property type="entry name" value="CARBOXYLIC ACID TRANSPORTER PROTEIN HOMOLOG"/>
    <property type="match status" value="1"/>
</dbReference>
<feature type="transmembrane region" description="Helical" evidence="5">
    <location>
        <begin position="155"/>
        <end position="178"/>
    </location>
</feature>
<feature type="domain" description="Major facilitator superfamily (MFS) profile" evidence="6">
    <location>
        <begin position="22"/>
        <end position="419"/>
    </location>
</feature>
<feature type="transmembrane region" description="Helical" evidence="5">
    <location>
        <begin position="21"/>
        <end position="43"/>
    </location>
</feature>
<gene>
    <name evidence="7" type="primary">naiP</name>
    <name evidence="7" type="ORF">Verru16b_02253</name>
</gene>
<evidence type="ECO:0000256" key="4">
    <source>
        <dbReference type="ARBA" id="ARBA00023136"/>
    </source>
</evidence>
<accession>A0A1D8AWB4</accession>
<proteinExistence type="predicted"/>
<dbReference type="PATRIC" id="fig|1838286.3.peg.2265"/>
<evidence type="ECO:0000259" key="6">
    <source>
        <dbReference type="PROSITE" id="PS50850"/>
    </source>
</evidence>
<name>A0A1D8AWB4_9BACT</name>
<dbReference type="SUPFAM" id="SSF103473">
    <property type="entry name" value="MFS general substrate transporter"/>
    <property type="match status" value="1"/>
</dbReference>
<dbReference type="AlphaFoldDB" id="A0A1D8AWB4"/>
<feature type="transmembrane region" description="Helical" evidence="5">
    <location>
        <begin position="184"/>
        <end position="205"/>
    </location>
</feature>
<keyword evidence="3 5" id="KW-1133">Transmembrane helix</keyword>
<dbReference type="Gene3D" id="1.20.1250.20">
    <property type="entry name" value="MFS general substrate transporter like domains"/>
    <property type="match status" value="2"/>
</dbReference>
<dbReference type="PROSITE" id="PS50850">
    <property type="entry name" value="MFS"/>
    <property type="match status" value="1"/>
</dbReference>
<feature type="transmembrane region" description="Helical" evidence="5">
    <location>
        <begin position="122"/>
        <end position="143"/>
    </location>
</feature>
<keyword evidence="4 5" id="KW-0472">Membrane</keyword>
<dbReference type="EMBL" id="CP016094">
    <property type="protein sequence ID" value="AOS45177.1"/>
    <property type="molecule type" value="Genomic_DNA"/>
</dbReference>
<keyword evidence="8" id="KW-1185">Reference proteome</keyword>
<evidence type="ECO:0000256" key="5">
    <source>
        <dbReference type="SAM" id="Phobius"/>
    </source>
</evidence>